<keyword evidence="3" id="KW-1185">Reference proteome</keyword>
<dbReference type="InterPro" id="IPR029045">
    <property type="entry name" value="ClpP/crotonase-like_dom_sf"/>
</dbReference>
<dbReference type="SUPFAM" id="SSF52096">
    <property type="entry name" value="ClpP/crotonase"/>
    <property type="match status" value="1"/>
</dbReference>
<evidence type="ECO:0000313" key="2">
    <source>
        <dbReference type="EMBL" id="KAL3503343.1"/>
    </source>
</evidence>
<organism evidence="2 3">
    <name type="scientific">Cinchona calisaya</name>
    <dbReference type="NCBI Taxonomy" id="153742"/>
    <lineage>
        <taxon>Eukaryota</taxon>
        <taxon>Viridiplantae</taxon>
        <taxon>Streptophyta</taxon>
        <taxon>Embryophyta</taxon>
        <taxon>Tracheophyta</taxon>
        <taxon>Spermatophyta</taxon>
        <taxon>Magnoliopsida</taxon>
        <taxon>eudicotyledons</taxon>
        <taxon>Gunneridae</taxon>
        <taxon>Pentapetalae</taxon>
        <taxon>asterids</taxon>
        <taxon>lamiids</taxon>
        <taxon>Gentianales</taxon>
        <taxon>Rubiaceae</taxon>
        <taxon>Cinchonoideae</taxon>
        <taxon>Cinchoneae</taxon>
        <taxon>Cinchona</taxon>
    </lineage>
</organism>
<dbReference type="Proteomes" id="UP001630127">
    <property type="component" value="Unassembled WGS sequence"/>
</dbReference>
<dbReference type="Pfam" id="PF00378">
    <property type="entry name" value="ECH_1"/>
    <property type="match status" value="1"/>
</dbReference>
<protein>
    <submittedName>
        <fullName evidence="2">Uncharacterized protein</fullName>
    </submittedName>
</protein>
<evidence type="ECO:0000256" key="1">
    <source>
        <dbReference type="ARBA" id="ARBA00005254"/>
    </source>
</evidence>
<dbReference type="PANTHER" id="PTHR43149">
    <property type="entry name" value="ENOYL-COA HYDRATASE"/>
    <property type="match status" value="1"/>
</dbReference>
<evidence type="ECO:0000313" key="3">
    <source>
        <dbReference type="Proteomes" id="UP001630127"/>
    </source>
</evidence>
<sequence>MKEVDLAIMADLETLQRLSGIVGFGNAMELALTGRRFLGSKAKEIGLVSKVFESKEAMEEGIKIVAEGFKDSAKSSHNQNLVVHSESGPPYTGDVDLTLTLLDSILILAD</sequence>
<reference evidence="2 3" key="1">
    <citation type="submission" date="2024-11" db="EMBL/GenBank/DDBJ databases">
        <title>A near-complete genome assembly of Cinchona calisaya.</title>
        <authorList>
            <person name="Lian D.C."/>
            <person name="Zhao X.W."/>
            <person name="Wei L."/>
        </authorList>
    </citation>
    <scope>NUCLEOTIDE SEQUENCE [LARGE SCALE GENOMIC DNA]</scope>
    <source>
        <tissue evidence="2">Nenye</tissue>
    </source>
</reference>
<gene>
    <name evidence="2" type="ORF">ACH5RR_037792</name>
</gene>
<proteinExistence type="inferred from homology"/>
<accession>A0ABD2YCQ2</accession>
<name>A0ABD2YCQ2_9GENT</name>
<dbReference type="Gene3D" id="3.90.226.10">
    <property type="entry name" value="2-enoyl-CoA Hydratase, Chain A, domain 1"/>
    <property type="match status" value="1"/>
</dbReference>
<dbReference type="InterPro" id="IPR001753">
    <property type="entry name" value="Enoyl-CoA_hydra/iso"/>
</dbReference>
<comment type="similarity">
    <text evidence="1">Belongs to the enoyl-CoA hydratase/isomerase family.</text>
</comment>
<comment type="caution">
    <text evidence="2">The sequence shown here is derived from an EMBL/GenBank/DDBJ whole genome shotgun (WGS) entry which is preliminary data.</text>
</comment>
<dbReference type="PANTHER" id="PTHR43149:SF1">
    <property type="entry name" value="DELTA(3,5)-DELTA(2,4)-DIENOYL-COA ISOMERASE, MITOCHONDRIAL"/>
    <property type="match status" value="1"/>
</dbReference>
<dbReference type="InterPro" id="IPR045002">
    <property type="entry name" value="Ech1-like"/>
</dbReference>
<dbReference type="EMBL" id="JBJUIK010000015">
    <property type="protein sequence ID" value="KAL3503343.1"/>
    <property type="molecule type" value="Genomic_DNA"/>
</dbReference>
<dbReference type="AlphaFoldDB" id="A0ABD2YCQ2"/>